<organism evidence="2 3">
    <name type="scientific">Pelobacter propionicus (strain DSM 2379 / NBRC 103807 / OttBd1)</name>
    <dbReference type="NCBI Taxonomy" id="338966"/>
    <lineage>
        <taxon>Bacteria</taxon>
        <taxon>Pseudomonadati</taxon>
        <taxon>Thermodesulfobacteriota</taxon>
        <taxon>Desulfuromonadia</taxon>
        <taxon>Desulfuromonadales</taxon>
        <taxon>Desulfuromonadaceae</taxon>
        <taxon>Pelobacter</taxon>
    </lineage>
</organism>
<feature type="region of interest" description="Disordered" evidence="1">
    <location>
        <begin position="1"/>
        <end position="23"/>
    </location>
</feature>
<dbReference type="STRING" id="338966.Ppro_0199"/>
<dbReference type="HOGENOM" id="CLU_1903698_0_0_7"/>
<evidence type="ECO:0000313" key="2">
    <source>
        <dbReference type="EMBL" id="ABK97835.1"/>
    </source>
</evidence>
<feature type="region of interest" description="Disordered" evidence="1">
    <location>
        <begin position="113"/>
        <end position="133"/>
    </location>
</feature>
<accession>A1AKG5</accession>
<evidence type="ECO:0000313" key="3">
    <source>
        <dbReference type="Proteomes" id="UP000006732"/>
    </source>
</evidence>
<protein>
    <submittedName>
        <fullName evidence="2">Uncharacterized protein</fullName>
    </submittedName>
</protein>
<dbReference type="OrthoDB" id="5395814at2"/>
<gene>
    <name evidence="2" type="ordered locus">Ppro_0199</name>
</gene>
<dbReference type="RefSeq" id="WP_011734149.1">
    <property type="nucleotide sequence ID" value="NC_008609.1"/>
</dbReference>
<sequence length="133" mass="15346">MADKNTKADKGNSASPASRKIDWQARKLENAKRDDTSVVFCRARDTGDFINILNSNDNLVYQMRMNMGRRESLTFEVVKSYIDRSRRIKEELNLMNAEMCQLLDYTYKPPRGFDHPLKKQEKQAAPGVETGKK</sequence>
<dbReference type="AlphaFoldDB" id="A1AKG5"/>
<name>A1AKG5_PELPD</name>
<dbReference type="EMBL" id="CP000482">
    <property type="protein sequence ID" value="ABK97835.1"/>
    <property type="molecule type" value="Genomic_DNA"/>
</dbReference>
<dbReference type="KEGG" id="ppd:Ppro_0199"/>
<evidence type="ECO:0000256" key="1">
    <source>
        <dbReference type="SAM" id="MobiDB-lite"/>
    </source>
</evidence>
<reference evidence="2 3" key="1">
    <citation type="submission" date="2006-10" db="EMBL/GenBank/DDBJ databases">
        <title>Complete sequence of chromosome of Pelobacter propionicus DSM 2379.</title>
        <authorList>
            <consortium name="US DOE Joint Genome Institute"/>
            <person name="Copeland A."/>
            <person name="Lucas S."/>
            <person name="Lapidus A."/>
            <person name="Barry K."/>
            <person name="Detter J.C."/>
            <person name="Glavina del Rio T."/>
            <person name="Hammon N."/>
            <person name="Israni S."/>
            <person name="Dalin E."/>
            <person name="Tice H."/>
            <person name="Pitluck S."/>
            <person name="Saunders E."/>
            <person name="Brettin T."/>
            <person name="Bruce D."/>
            <person name="Han C."/>
            <person name="Tapia R."/>
            <person name="Schmutz J."/>
            <person name="Larimer F."/>
            <person name="Land M."/>
            <person name="Hauser L."/>
            <person name="Kyrpides N."/>
            <person name="Kim E."/>
            <person name="Lovley D."/>
            <person name="Richardson P."/>
        </authorList>
    </citation>
    <scope>NUCLEOTIDE SEQUENCE [LARGE SCALE GENOMIC DNA]</scope>
    <source>
        <strain evidence="3">DSM 2379 / NBRC 103807 / OttBd1</strain>
    </source>
</reference>
<feature type="compositionally biased region" description="Basic and acidic residues" evidence="1">
    <location>
        <begin position="113"/>
        <end position="122"/>
    </location>
</feature>
<feature type="compositionally biased region" description="Basic and acidic residues" evidence="1">
    <location>
        <begin position="1"/>
        <end position="10"/>
    </location>
</feature>
<proteinExistence type="predicted"/>
<dbReference type="Proteomes" id="UP000006732">
    <property type="component" value="Chromosome"/>
</dbReference>
<keyword evidence="3" id="KW-1185">Reference proteome</keyword>